<organism evidence="2 3">
    <name type="scientific">Streptomyces qaidamensis</name>
    <dbReference type="NCBI Taxonomy" id="1783515"/>
    <lineage>
        <taxon>Bacteria</taxon>
        <taxon>Bacillati</taxon>
        <taxon>Actinomycetota</taxon>
        <taxon>Actinomycetes</taxon>
        <taxon>Kitasatosporales</taxon>
        <taxon>Streptomycetaceae</taxon>
        <taxon>Streptomyces</taxon>
        <taxon>Streptomyces aurantiacus group</taxon>
    </lineage>
</organism>
<gene>
    <name evidence="2" type="ORF">A4E84_13125</name>
</gene>
<dbReference type="KEGG" id="stsi:A4E84_13125"/>
<name>A0A143BZ09_9ACTN</name>
<sequence length="367" mass="41446">MTVRIATFNTENLFRRPKVFRLQGDKQRREVLDDYAGLVSLLEQETYDDDTKTRIAALLKKHRVHDSRKDRPFFVNETRGQGTLYKTKGSGEHVTFEIVAKGRSGWTGWVELVRDDLDWAAVHNTGRVIAEVDADILLTVEVEDRTTLRRFNEQVLGADLKKTPYPYDLVIDGNDPRGIDVGILSRHPVTSMRTHLFDPDPDRPGAYLFSRDCPEYEIQIGGTPLWLLGNHLKSQSGDDPELRVAQARRVASIYQTALERSPYVVVAGDLNDEPSSEAIRALLDTGLRDVMGHPSYRGAPGTHGTGNSESQKLDYVMLPPPLWEQVQHVEVERRGIWAPSTIKSFDTVTSKWNRASDHAAVYVDLDL</sequence>
<evidence type="ECO:0000313" key="3">
    <source>
        <dbReference type="Proteomes" id="UP000076096"/>
    </source>
</evidence>
<protein>
    <submittedName>
        <fullName evidence="2">Hydrolase</fullName>
    </submittedName>
</protein>
<feature type="domain" description="Endonuclease/exonuclease/phosphatase" evidence="1">
    <location>
        <begin position="126"/>
        <end position="358"/>
    </location>
</feature>
<dbReference type="GO" id="GO:0016787">
    <property type="term" value="F:hydrolase activity"/>
    <property type="evidence" value="ECO:0007669"/>
    <property type="project" value="UniProtKB-KW"/>
</dbReference>
<evidence type="ECO:0000313" key="2">
    <source>
        <dbReference type="EMBL" id="AMW10374.1"/>
    </source>
</evidence>
<dbReference type="Pfam" id="PF03372">
    <property type="entry name" value="Exo_endo_phos"/>
    <property type="match status" value="1"/>
</dbReference>
<dbReference type="PANTHER" id="PTHR42834:SF1">
    <property type="entry name" value="ENDONUCLEASE_EXONUCLEASE_PHOSPHATASE FAMILY PROTEIN (AFU_ORTHOLOGUE AFUA_3G09210)"/>
    <property type="match status" value="1"/>
</dbReference>
<dbReference type="InterPro" id="IPR036691">
    <property type="entry name" value="Endo/exonu/phosph_ase_sf"/>
</dbReference>
<reference evidence="3" key="1">
    <citation type="submission" date="2016-04" db="EMBL/GenBank/DDBJ databases">
        <authorList>
            <person name="Zhang B."/>
        </authorList>
    </citation>
    <scope>NUCLEOTIDE SEQUENCE [LARGE SCALE GENOMIC DNA]</scope>
    <source>
        <strain evidence="3">S10</strain>
    </source>
</reference>
<dbReference type="Proteomes" id="UP000076096">
    <property type="component" value="Chromosome"/>
</dbReference>
<dbReference type="SUPFAM" id="SSF56219">
    <property type="entry name" value="DNase I-like"/>
    <property type="match status" value="1"/>
</dbReference>
<keyword evidence="2" id="KW-0378">Hydrolase</keyword>
<dbReference type="InterPro" id="IPR005135">
    <property type="entry name" value="Endo/exonuclease/phosphatase"/>
</dbReference>
<dbReference type="EMBL" id="CP015098">
    <property type="protein sequence ID" value="AMW10374.1"/>
    <property type="molecule type" value="Genomic_DNA"/>
</dbReference>
<dbReference type="PANTHER" id="PTHR42834">
    <property type="entry name" value="ENDONUCLEASE/EXONUCLEASE/PHOSPHATASE FAMILY PROTEIN (AFU_ORTHOLOGUE AFUA_3G09210)"/>
    <property type="match status" value="1"/>
</dbReference>
<dbReference type="Gene3D" id="3.60.10.10">
    <property type="entry name" value="Endonuclease/exonuclease/phosphatase"/>
    <property type="match status" value="1"/>
</dbReference>
<proteinExistence type="predicted"/>
<evidence type="ECO:0000259" key="1">
    <source>
        <dbReference type="Pfam" id="PF03372"/>
    </source>
</evidence>
<dbReference type="RefSeq" id="WP_062926753.1">
    <property type="nucleotide sequence ID" value="NZ_CP015098.1"/>
</dbReference>
<dbReference type="AlphaFoldDB" id="A0A143BZ09"/>
<dbReference type="STRING" id="1783515.A4E84_13125"/>
<accession>A0A143BZ09</accession>
<keyword evidence="3" id="KW-1185">Reference proteome</keyword>